<name>A0AAX6GCH9_IRIPA</name>
<proteinExistence type="predicted"/>
<sequence>MVRCPSAEIDASRTHCEPPPEIRRVSIARTLSWPPPTLGSRLPR</sequence>
<accession>A0AAX6GCH9</accession>
<evidence type="ECO:0000313" key="3">
    <source>
        <dbReference type="EMBL" id="KAJ6826163.1"/>
    </source>
</evidence>
<evidence type="ECO:0000256" key="1">
    <source>
        <dbReference type="SAM" id="MobiDB-lite"/>
    </source>
</evidence>
<comment type="caution">
    <text evidence="3">The sequence shown here is derived from an EMBL/GenBank/DDBJ whole genome shotgun (WGS) entry which is preliminary data.</text>
</comment>
<dbReference type="EMBL" id="JANAVB010021053">
    <property type="protein sequence ID" value="KAJ6826163.1"/>
    <property type="molecule type" value="Genomic_DNA"/>
</dbReference>
<feature type="compositionally biased region" description="Basic and acidic residues" evidence="1">
    <location>
        <begin position="10"/>
        <end position="21"/>
    </location>
</feature>
<dbReference type="EMBL" id="JANAVB010040217">
    <property type="protein sequence ID" value="KAJ6798911.1"/>
    <property type="molecule type" value="Genomic_DNA"/>
</dbReference>
<organism evidence="3 4">
    <name type="scientific">Iris pallida</name>
    <name type="common">Sweet iris</name>
    <dbReference type="NCBI Taxonomy" id="29817"/>
    <lineage>
        <taxon>Eukaryota</taxon>
        <taxon>Viridiplantae</taxon>
        <taxon>Streptophyta</taxon>
        <taxon>Embryophyta</taxon>
        <taxon>Tracheophyta</taxon>
        <taxon>Spermatophyta</taxon>
        <taxon>Magnoliopsida</taxon>
        <taxon>Liliopsida</taxon>
        <taxon>Asparagales</taxon>
        <taxon>Iridaceae</taxon>
        <taxon>Iridoideae</taxon>
        <taxon>Irideae</taxon>
        <taxon>Iris</taxon>
    </lineage>
</organism>
<evidence type="ECO:0000313" key="2">
    <source>
        <dbReference type="EMBL" id="KAJ6798911.1"/>
    </source>
</evidence>
<protein>
    <submittedName>
        <fullName evidence="3">Pollen-specific leucine-rich repeat extensin-like protein 4</fullName>
    </submittedName>
</protein>
<dbReference type="AlphaFoldDB" id="A0AAX6GCH9"/>
<feature type="region of interest" description="Disordered" evidence="1">
    <location>
        <begin position="1"/>
        <end position="21"/>
    </location>
</feature>
<reference evidence="3" key="2">
    <citation type="submission" date="2023-04" db="EMBL/GenBank/DDBJ databases">
        <authorList>
            <person name="Bruccoleri R.E."/>
            <person name="Oakeley E.J."/>
            <person name="Faust A.-M."/>
            <person name="Dessus-Babus S."/>
            <person name="Altorfer M."/>
            <person name="Burckhardt D."/>
            <person name="Oertli M."/>
            <person name="Naumann U."/>
            <person name="Petersen F."/>
            <person name="Wong J."/>
        </authorList>
    </citation>
    <scope>NUCLEOTIDE SEQUENCE</scope>
    <source>
        <strain evidence="3">GSM-AAB239-AS_SAM_17_03QT</strain>
        <tissue evidence="3">Leaf</tissue>
    </source>
</reference>
<dbReference type="Proteomes" id="UP001140949">
    <property type="component" value="Unassembled WGS sequence"/>
</dbReference>
<gene>
    <name evidence="2" type="ORF">M6B38_212610</name>
    <name evidence="3" type="ORF">M6B38_373710</name>
</gene>
<keyword evidence="4" id="KW-1185">Reference proteome</keyword>
<reference evidence="3" key="1">
    <citation type="journal article" date="2023" name="GigaByte">
        <title>Genome assembly of the bearded iris, Iris pallida Lam.</title>
        <authorList>
            <person name="Bruccoleri R.E."/>
            <person name="Oakeley E.J."/>
            <person name="Faust A.M.E."/>
            <person name="Altorfer M."/>
            <person name="Dessus-Babus S."/>
            <person name="Burckhardt D."/>
            <person name="Oertli M."/>
            <person name="Naumann U."/>
            <person name="Petersen F."/>
            <person name="Wong J."/>
        </authorList>
    </citation>
    <scope>NUCLEOTIDE SEQUENCE</scope>
    <source>
        <strain evidence="3">GSM-AAB239-AS_SAM_17_03QT</strain>
    </source>
</reference>
<evidence type="ECO:0000313" key="4">
    <source>
        <dbReference type="Proteomes" id="UP001140949"/>
    </source>
</evidence>